<keyword evidence="3" id="KW-0378">Hydrolase</keyword>
<feature type="binding site" evidence="7">
    <location>
        <position position="188"/>
    </location>
    <ligand>
        <name>Zn(2+)</name>
        <dbReference type="ChEBI" id="CHEBI:29105"/>
        <note>catalytic</note>
    </ligand>
</feature>
<dbReference type="RefSeq" id="WP_090029123.1">
    <property type="nucleotide sequence ID" value="NZ_FNEB01000006.1"/>
</dbReference>
<feature type="transmembrane region" description="Helical" evidence="8">
    <location>
        <begin position="128"/>
        <end position="148"/>
    </location>
</feature>
<comment type="cofactor">
    <cofactor evidence="7">
        <name>Zn(2+)</name>
        <dbReference type="ChEBI" id="CHEBI:29105"/>
    </cofactor>
</comment>
<dbReference type="GO" id="GO:0006672">
    <property type="term" value="P:ceramide metabolic process"/>
    <property type="evidence" value="ECO:0007669"/>
    <property type="project" value="InterPro"/>
</dbReference>
<dbReference type="GO" id="GO:0016811">
    <property type="term" value="F:hydrolase activity, acting on carbon-nitrogen (but not peptide) bonds, in linear amides"/>
    <property type="evidence" value="ECO:0007669"/>
    <property type="project" value="InterPro"/>
</dbReference>
<evidence type="ECO:0000256" key="6">
    <source>
        <dbReference type="PIRSR" id="PIRSR608901-1"/>
    </source>
</evidence>
<evidence type="ECO:0000313" key="10">
    <source>
        <dbReference type="Proteomes" id="UP000199340"/>
    </source>
</evidence>
<sequence length="218" mass="23969">MDWTRQIDSYCERLGPDYWAEPVNALTNLAFVLAAALLWPRVRGLPLARALCVVLASIGVGSWLFHTHATALAALADVLPILGYILLYIFAANRAYWGLRPWAALGLTALFVPYAAVTVPVFQTIPGLGSSAAYAPVPLLILIYALLLRRRQPQVARGLGIGVGVLVASLFFRTVDETVCSAIPFGTHFMWHILNAVMLGWMIEVYRRHMLAGQAARR</sequence>
<evidence type="ECO:0000256" key="2">
    <source>
        <dbReference type="ARBA" id="ARBA00022692"/>
    </source>
</evidence>
<keyword evidence="6" id="KW-0106">Calcium</keyword>
<comment type="subcellular location">
    <subcellularLocation>
        <location evidence="1">Membrane</location>
        <topology evidence="1">Multi-pass membrane protein</topology>
    </subcellularLocation>
</comment>
<dbReference type="GO" id="GO:0016020">
    <property type="term" value="C:membrane"/>
    <property type="evidence" value="ECO:0007669"/>
    <property type="project" value="UniProtKB-SubCell"/>
</dbReference>
<feature type="transmembrane region" description="Helical" evidence="8">
    <location>
        <begin position="71"/>
        <end position="90"/>
    </location>
</feature>
<keyword evidence="2 8" id="KW-0812">Transmembrane</keyword>
<dbReference type="EMBL" id="FNEB01000006">
    <property type="protein sequence ID" value="SDI92534.1"/>
    <property type="molecule type" value="Genomic_DNA"/>
</dbReference>
<protein>
    <submittedName>
        <fullName evidence="9">Ceramidase</fullName>
    </submittedName>
</protein>
<organism evidence="9 10">
    <name type="scientific">Lutimaribacter saemankumensis</name>
    <dbReference type="NCBI Taxonomy" id="490829"/>
    <lineage>
        <taxon>Bacteria</taxon>
        <taxon>Pseudomonadati</taxon>
        <taxon>Pseudomonadota</taxon>
        <taxon>Alphaproteobacteria</taxon>
        <taxon>Rhodobacterales</taxon>
        <taxon>Roseobacteraceae</taxon>
        <taxon>Lutimaribacter</taxon>
    </lineage>
</organism>
<feature type="transmembrane region" description="Helical" evidence="8">
    <location>
        <begin position="47"/>
        <end position="65"/>
    </location>
</feature>
<keyword evidence="4 8" id="KW-1133">Transmembrane helix</keyword>
<feature type="transmembrane region" description="Helical" evidence="8">
    <location>
        <begin position="155"/>
        <end position="175"/>
    </location>
</feature>
<dbReference type="GO" id="GO:0046872">
    <property type="term" value="F:metal ion binding"/>
    <property type="evidence" value="ECO:0007669"/>
    <property type="project" value="UniProtKB-KW"/>
</dbReference>
<keyword evidence="7" id="KW-0862">Zinc</keyword>
<dbReference type="Pfam" id="PF05875">
    <property type="entry name" value="Ceramidase"/>
    <property type="match status" value="1"/>
</dbReference>
<feature type="transmembrane region" description="Helical" evidence="8">
    <location>
        <begin position="102"/>
        <end position="122"/>
    </location>
</feature>
<evidence type="ECO:0000313" key="9">
    <source>
        <dbReference type="EMBL" id="SDI92534.1"/>
    </source>
</evidence>
<dbReference type="STRING" id="490829.SAMN05421850_106251"/>
<feature type="transmembrane region" description="Helical" evidence="8">
    <location>
        <begin position="181"/>
        <end position="203"/>
    </location>
</feature>
<keyword evidence="5 8" id="KW-0472">Membrane</keyword>
<feature type="binding site" evidence="7">
    <location>
        <position position="192"/>
    </location>
    <ligand>
        <name>Zn(2+)</name>
        <dbReference type="ChEBI" id="CHEBI:29105"/>
        <note>catalytic</note>
    </ligand>
</feature>
<dbReference type="AlphaFoldDB" id="A0A1G8PJ67"/>
<gene>
    <name evidence="9" type="ORF">SAMN05421850_106251</name>
</gene>
<feature type="transmembrane region" description="Helical" evidence="8">
    <location>
        <begin position="23"/>
        <end position="40"/>
    </location>
</feature>
<keyword evidence="6" id="KW-0479">Metal-binding</keyword>
<evidence type="ECO:0000256" key="8">
    <source>
        <dbReference type="SAM" id="Phobius"/>
    </source>
</evidence>
<name>A0A1G8PJ67_9RHOB</name>
<dbReference type="OrthoDB" id="277121at2"/>
<evidence type="ECO:0000256" key="1">
    <source>
        <dbReference type="ARBA" id="ARBA00004141"/>
    </source>
</evidence>
<dbReference type="InterPro" id="IPR008901">
    <property type="entry name" value="ACER"/>
</dbReference>
<dbReference type="Proteomes" id="UP000199340">
    <property type="component" value="Unassembled WGS sequence"/>
</dbReference>
<accession>A0A1G8PJ67</accession>
<feature type="binding site" evidence="6">
    <location>
        <position position="21"/>
    </location>
    <ligand>
        <name>Ca(2+)</name>
        <dbReference type="ChEBI" id="CHEBI:29108"/>
    </ligand>
</feature>
<evidence type="ECO:0000256" key="3">
    <source>
        <dbReference type="ARBA" id="ARBA00022801"/>
    </source>
</evidence>
<evidence type="ECO:0000256" key="5">
    <source>
        <dbReference type="ARBA" id="ARBA00023136"/>
    </source>
</evidence>
<evidence type="ECO:0000256" key="4">
    <source>
        <dbReference type="ARBA" id="ARBA00022989"/>
    </source>
</evidence>
<reference evidence="9 10" key="1">
    <citation type="submission" date="2016-10" db="EMBL/GenBank/DDBJ databases">
        <authorList>
            <person name="de Groot N.N."/>
        </authorList>
    </citation>
    <scope>NUCLEOTIDE SEQUENCE [LARGE SCALE GENOMIC DNA]</scope>
    <source>
        <strain evidence="9 10">DSM 28010</strain>
    </source>
</reference>
<keyword evidence="10" id="KW-1185">Reference proteome</keyword>
<proteinExistence type="predicted"/>
<feature type="binding site" evidence="7">
    <location>
        <position position="66"/>
    </location>
    <ligand>
        <name>Zn(2+)</name>
        <dbReference type="ChEBI" id="CHEBI:29105"/>
        <note>catalytic</note>
    </ligand>
</feature>
<evidence type="ECO:0000256" key="7">
    <source>
        <dbReference type="PIRSR" id="PIRSR608901-2"/>
    </source>
</evidence>